<evidence type="ECO:0000256" key="3">
    <source>
        <dbReference type="ARBA" id="ARBA00022827"/>
    </source>
</evidence>
<evidence type="ECO:0000313" key="7">
    <source>
        <dbReference type="EMBL" id="TID44880.1"/>
    </source>
</evidence>
<keyword evidence="2" id="KW-0285">Flavoprotein</keyword>
<dbReference type="Proteomes" id="UP000306421">
    <property type="component" value="Unassembled WGS sequence"/>
</dbReference>
<dbReference type="Proteomes" id="UP000251035">
    <property type="component" value="Unassembled WGS sequence"/>
</dbReference>
<sequence>MKSFLDKNEKSITIIGCGIAGASLAYQLSKQASEKGQFIKIRVIEKGLRENTPNPHGSSHGNARITRIATAEGKEYIPYAKRSQEIIASIEKETKQSLHIRSGGLIIGPQDDGSWPLTSAQYARENGIPCEIKNPDELTRYDALKIGSKELAYFEPSMGMLIPEKCHRILIELAENAGVEFIFDECYQGFEEKIIGGKSTVLVHTDKRTYASDEVVLSMGPWLQKELSEHFGADVSEQLSVHMCSMYTFKITDEFREKYSPKNCPVLIWQKGQTEAFVFFPDVNGEGRVQFALFPISDLKPNALSPDSLNEKQAMMPPEEVFNQYIAPNFNGISSDCVSVINYPFTMNKKERFIYDSLPDHPQVKIMDVGSAHGYKHAIAFGEQVAQNLLLGKSTLGVENTFGSFFNSLKQSLTPRLIE</sequence>
<organism evidence="7 9">
    <name type="scientific">Legionella taurinensis</name>
    <dbReference type="NCBI Taxonomy" id="70611"/>
    <lineage>
        <taxon>Bacteria</taxon>
        <taxon>Pseudomonadati</taxon>
        <taxon>Pseudomonadota</taxon>
        <taxon>Gammaproteobacteria</taxon>
        <taxon>Legionellales</taxon>
        <taxon>Legionellaceae</taxon>
        <taxon>Legionella</taxon>
    </lineage>
</organism>
<dbReference type="AlphaFoldDB" id="A0AB38NCE4"/>
<evidence type="ECO:0000313" key="8">
    <source>
        <dbReference type="Proteomes" id="UP000251035"/>
    </source>
</evidence>
<protein>
    <submittedName>
        <fullName evidence="7">FAD-dependent oxidoreductase</fullName>
    </submittedName>
</protein>
<evidence type="ECO:0000256" key="2">
    <source>
        <dbReference type="ARBA" id="ARBA00022630"/>
    </source>
</evidence>
<dbReference type="SUPFAM" id="SSF51905">
    <property type="entry name" value="FAD/NAD(P)-binding domain"/>
    <property type="match status" value="1"/>
</dbReference>
<dbReference type="EMBL" id="QFGG01000003">
    <property type="protein sequence ID" value="TID44880.1"/>
    <property type="molecule type" value="Genomic_DNA"/>
</dbReference>
<reference evidence="7 9" key="2">
    <citation type="submission" date="2018-04" db="EMBL/GenBank/DDBJ databases">
        <title>Whole genome sequence comparison of clinical and drinking water Legionella pneumophila isolates.</title>
        <authorList>
            <person name="Garner E."/>
        </authorList>
    </citation>
    <scope>NUCLEOTIDE SEQUENCE [LARGE SCALE GENOMIC DNA]</scope>
    <source>
        <strain evidence="7 9">WH02</strain>
    </source>
</reference>
<gene>
    <name evidence="6" type="ORF">DB745_08555</name>
    <name evidence="7" type="ORF">DIZ81_05140</name>
</gene>
<comment type="caution">
    <text evidence="7">The sequence shown here is derived from an EMBL/GenBank/DDBJ whole genome shotgun (WGS) entry which is preliminary data.</text>
</comment>
<feature type="domain" description="FAD dependent oxidoreductase" evidence="5">
    <location>
        <begin position="12"/>
        <end position="285"/>
    </location>
</feature>
<dbReference type="Gene3D" id="3.30.9.10">
    <property type="entry name" value="D-Amino Acid Oxidase, subunit A, domain 2"/>
    <property type="match status" value="1"/>
</dbReference>
<evidence type="ECO:0000313" key="9">
    <source>
        <dbReference type="Proteomes" id="UP000306421"/>
    </source>
</evidence>
<keyword evidence="4" id="KW-0560">Oxidoreductase</keyword>
<dbReference type="InterPro" id="IPR036188">
    <property type="entry name" value="FAD/NAD-bd_sf"/>
</dbReference>
<dbReference type="InterPro" id="IPR006076">
    <property type="entry name" value="FAD-dep_OxRdtase"/>
</dbReference>
<dbReference type="RefSeq" id="WP_108291983.1">
    <property type="nucleotide sequence ID" value="NZ_JAWVLH010000003.1"/>
</dbReference>
<dbReference type="PANTHER" id="PTHR10961">
    <property type="entry name" value="PEROXISOMAL SARCOSINE OXIDASE"/>
    <property type="match status" value="1"/>
</dbReference>
<name>A0AB38NCE4_9GAMM</name>
<keyword evidence="3" id="KW-0274">FAD</keyword>
<reference evidence="6 8" key="1">
    <citation type="submission" date="2018-04" db="EMBL/GenBank/DDBJ databases">
        <title>Whole genome sequence comparison of clinical and drinking water Legionella pneumophila isolates associated with the Flint Water Crisis.</title>
        <authorList>
            <person name="Garner E."/>
            <person name="Brown C."/>
            <person name="Schwake O."/>
            <person name="Coil D."/>
            <person name="Jospin G."/>
            <person name="Eisen J."/>
            <person name="Edwards M."/>
            <person name="Pruden A."/>
        </authorList>
    </citation>
    <scope>NUCLEOTIDE SEQUENCE [LARGE SCALE GENOMIC DNA]</scope>
    <source>
        <strain evidence="6 8">Genessee03</strain>
    </source>
</reference>
<dbReference type="InterPro" id="IPR045170">
    <property type="entry name" value="MTOX"/>
</dbReference>
<dbReference type="PANTHER" id="PTHR10961:SF7">
    <property type="entry name" value="FAD DEPENDENT OXIDOREDUCTASE DOMAIN-CONTAINING PROTEIN"/>
    <property type="match status" value="1"/>
</dbReference>
<proteinExistence type="predicted"/>
<evidence type="ECO:0000256" key="1">
    <source>
        <dbReference type="ARBA" id="ARBA00001974"/>
    </source>
</evidence>
<dbReference type="GO" id="GO:0008115">
    <property type="term" value="F:sarcosine oxidase activity"/>
    <property type="evidence" value="ECO:0007669"/>
    <property type="project" value="TreeGrafter"/>
</dbReference>
<dbReference type="EMBL" id="QCXM01000007">
    <property type="protein sequence ID" value="PUT47376.1"/>
    <property type="molecule type" value="Genomic_DNA"/>
</dbReference>
<dbReference type="GO" id="GO:0050660">
    <property type="term" value="F:flavin adenine dinucleotide binding"/>
    <property type="evidence" value="ECO:0007669"/>
    <property type="project" value="InterPro"/>
</dbReference>
<comment type="cofactor">
    <cofactor evidence="1">
        <name>FAD</name>
        <dbReference type="ChEBI" id="CHEBI:57692"/>
    </cofactor>
</comment>
<keyword evidence="8" id="KW-1185">Reference proteome</keyword>
<dbReference type="Pfam" id="PF01266">
    <property type="entry name" value="DAO"/>
    <property type="match status" value="1"/>
</dbReference>
<dbReference type="Gene3D" id="3.50.50.60">
    <property type="entry name" value="FAD/NAD(P)-binding domain"/>
    <property type="match status" value="1"/>
</dbReference>
<accession>A0AB38NCE4</accession>
<evidence type="ECO:0000313" key="6">
    <source>
        <dbReference type="EMBL" id="PUT47376.1"/>
    </source>
</evidence>
<evidence type="ECO:0000259" key="5">
    <source>
        <dbReference type="Pfam" id="PF01266"/>
    </source>
</evidence>
<evidence type="ECO:0000256" key="4">
    <source>
        <dbReference type="ARBA" id="ARBA00023002"/>
    </source>
</evidence>